<organism evidence="8 9">
    <name type="scientific">Allacma fusca</name>
    <dbReference type="NCBI Taxonomy" id="39272"/>
    <lineage>
        <taxon>Eukaryota</taxon>
        <taxon>Metazoa</taxon>
        <taxon>Ecdysozoa</taxon>
        <taxon>Arthropoda</taxon>
        <taxon>Hexapoda</taxon>
        <taxon>Collembola</taxon>
        <taxon>Symphypleona</taxon>
        <taxon>Sminthuridae</taxon>
        <taxon>Allacma</taxon>
    </lineage>
</organism>
<evidence type="ECO:0000313" key="8">
    <source>
        <dbReference type="EMBL" id="CAG7833195.1"/>
    </source>
</evidence>
<evidence type="ECO:0000256" key="3">
    <source>
        <dbReference type="ARBA" id="ARBA00022989"/>
    </source>
</evidence>
<dbReference type="OrthoDB" id="288203at2759"/>
<sequence length="662" mass="72804">MKTTLLHSNSASSLTSVPSRPQLPGVSSNGDLEGIGKSESKNNCCQKAFRRKNLERVLPVMKWLPQYNPKKAVADLIAGVTVGFTILPQGLAYATIAGLPPIYGLYSSYVGCFVYILFGSTKEITIGPTAIQSVLTYKYTAGKPPEYAIFLAAVTGLVTMFMGVFRLGFIANFISRPVISGFTSGVSVTILASQCTQLFGWDLETEQFFPILRGLVEQRVIKHWDAILGAICIVFILILQKLQLLLSPILRERPHLDKGIWFFSTARSAMVLIACSILCYVIDPPNPKDRLFTLIQIGDNGNITSGIPFPKPPPMSIFDPRTNVTHSFTEILKDEASALIVLPLLGVLGHITVAKAFAGTKRVDNSQEILCIGITNSISCFLSGFAVGGSFSRTTVNAFSGVESPMGGLYTGLLVLLSLQFLTQYFYFIPKASLAAVIICSVIFMIDWDIILPLWRSKRTDLIPLTVTFVVTILVGLDFGILTGLVISTLNLLYNAARPRFKVLEAETSHVGNKFILIVLDRSLTFPSVDYITYEINKSVMRFGNKSTPAVIDCHHIQYTDFTAAEAMKSLLESMADQGYHLIFYRLTRSMLQIVKGVMHDAASHFVHCDTEADLEALIDGSLTRVRTTEESGIGRSIAASLKSLMKTDREPRIKRRGSVFE</sequence>
<feature type="transmembrane region" description="Helical" evidence="6">
    <location>
        <begin position="408"/>
        <end position="427"/>
    </location>
</feature>
<feature type="region of interest" description="Disordered" evidence="5">
    <location>
        <begin position="1"/>
        <end position="39"/>
    </location>
</feature>
<keyword evidence="9" id="KW-1185">Reference proteome</keyword>
<evidence type="ECO:0000313" key="9">
    <source>
        <dbReference type="Proteomes" id="UP000708208"/>
    </source>
</evidence>
<protein>
    <recommendedName>
        <fullName evidence="7">SLC26A/SulP transporter domain-containing protein</fullName>
    </recommendedName>
</protein>
<dbReference type="CDD" id="cd07042">
    <property type="entry name" value="STAS_SulP_like_sulfate_transporter"/>
    <property type="match status" value="1"/>
</dbReference>
<dbReference type="GO" id="GO:0055085">
    <property type="term" value="P:transmembrane transport"/>
    <property type="evidence" value="ECO:0007669"/>
    <property type="project" value="InterPro"/>
</dbReference>
<evidence type="ECO:0000259" key="7">
    <source>
        <dbReference type="Pfam" id="PF00916"/>
    </source>
</evidence>
<dbReference type="AlphaFoldDB" id="A0A8J2M709"/>
<dbReference type="PANTHER" id="PTHR11814">
    <property type="entry name" value="SULFATE TRANSPORTER"/>
    <property type="match status" value="1"/>
</dbReference>
<evidence type="ECO:0000256" key="4">
    <source>
        <dbReference type="ARBA" id="ARBA00023136"/>
    </source>
</evidence>
<dbReference type="Proteomes" id="UP000708208">
    <property type="component" value="Unassembled WGS sequence"/>
</dbReference>
<name>A0A8J2M709_9HEXA</name>
<feature type="transmembrane region" description="Helical" evidence="6">
    <location>
        <begin position="336"/>
        <end position="357"/>
    </location>
</feature>
<feature type="transmembrane region" description="Helical" evidence="6">
    <location>
        <begin position="221"/>
        <end position="239"/>
    </location>
</feature>
<keyword evidence="4 6" id="KW-0472">Membrane</keyword>
<gene>
    <name evidence="8" type="ORF">AFUS01_LOCUS42838</name>
</gene>
<reference evidence="8" key="1">
    <citation type="submission" date="2021-06" db="EMBL/GenBank/DDBJ databases">
        <authorList>
            <person name="Hodson N. C."/>
            <person name="Mongue J. A."/>
            <person name="Jaron S. K."/>
        </authorList>
    </citation>
    <scope>NUCLEOTIDE SEQUENCE</scope>
</reference>
<feature type="transmembrane region" description="Helical" evidence="6">
    <location>
        <begin position="147"/>
        <end position="169"/>
    </location>
</feature>
<dbReference type="EMBL" id="CAJVCH010568969">
    <property type="protein sequence ID" value="CAG7833195.1"/>
    <property type="molecule type" value="Genomic_DNA"/>
</dbReference>
<feature type="transmembrane region" description="Helical" evidence="6">
    <location>
        <begin position="467"/>
        <end position="494"/>
    </location>
</feature>
<feature type="transmembrane region" description="Helical" evidence="6">
    <location>
        <begin position="72"/>
        <end position="96"/>
    </location>
</feature>
<feature type="transmembrane region" description="Helical" evidence="6">
    <location>
        <begin position="260"/>
        <end position="282"/>
    </location>
</feature>
<keyword evidence="3 6" id="KW-1133">Transmembrane helix</keyword>
<proteinExistence type="predicted"/>
<feature type="transmembrane region" description="Helical" evidence="6">
    <location>
        <begin position="369"/>
        <end position="388"/>
    </location>
</feature>
<evidence type="ECO:0000256" key="5">
    <source>
        <dbReference type="SAM" id="MobiDB-lite"/>
    </source>
</evidence>
<feature type="transmembrane region" description="Helical" evidence="6">
    <location>
        <begin position="434"/>
        <end position="455"/>
    </location>
</feature>
<evidence type="ECO:0000256" key="6">
    <source>
        <dbReference type="SAM" id="Phobius"/>
    </source>
</evidence>
<keyword evidence="2 6" id="KW-0812">Transmembrane</keyword>
<dbReference type="Pfam" id="PF00916">
    <property type="entry name" value="Sulfate_transp"/>
    <property type="match status" value="1"/>
</dbReference>
<accession>A0A8J2M709</accession>
<evidence type="ECO:0000256" key="1">
    <source>
        <dbReference type="ARBA" id="ARBA00004141"/>
    </source>
</evidence>
<dbReference type="GO" id="GO:0016020">
    <property type="term" value="C:membrane"/>
    <property type="evidence" value="ECO:0007669"/>
    <property type="project" value="UniProtKB-SubCell"/>
</dbReference>
<dbReference type="InterPro" id="IPR011547">
    <property type="entry name" value="SLC26A/SulP_dom"/>
</dbReference>
<feature type="compositionally biased region" description="Polar residues" evidence="5">
    <location>
        <begin position="1"/>
        <end position="30"/>
    </location>
</feature>
<feature type="domain" description="SLC26A/SulP transporter" evidence="7">
    <location>
        <begin position="74"/>
        <end position="466"/>
    </location>
</feature>
<evidence type="ECO:0000256" key="2">
    <source>
        <dbReference type="ARBA" id="ARBA00022692"/>
    </source>
</evidence>
<comment type="subcellular location">
    <subcellularLocation>
        <location evidence="1">Membrane</location>
        <topology evidence="1">Multi-pass membrane protein</topology>
    </subcellularLocation>
</comment>
<feature type="transmembrane region" description="Helical" evidence="6">
    <location>
        <begin position="181"/>
        <end position="201"/>
    </location>
</feature>
<dbReference type="InterPro" id="IPR001902">
    <property type="entry name" value="SLC26A/SulP_fam"/>
</dbReference>
<comment type="caution">
    <text evidence="8">The sequence shown here is derived from an EMBL/GenBank/DDBJ whole genome shotgun (WGS) entry which is preliminary data.</text>
</comment>